<keyword evidence="1" id="KW-0812">Transmembrane</keyword>
<dbReference type="AlphaFoldDB" id="A0A1I5SM87"/>
<dbReference type="EMBL" id="FOXO01000006">
    <property type="protein sequence ID" value="SFP71426.1"/>
    <property type="molecule type" value="Genomic_DNA"/>
</dbReference>
<gene>
    <name evidence="2" type="ORF">SAMN04487928_106129</name>
</gene>
<dbReference type="InterPro" id="IPR036390">
    <property type="entry name" value="WH_DNA-bd_sf"/>
</dbReference>
<evidence type="ECO:0000256" key="1">
    <source>
        <dbReference type="SAM" id="Phobius"/>
    </source>
</evidence>
<evidence type="ECO:0000313" key="3">
    <source>
        <dbReference type="Proteomes" id="UP000182624"/>
    </source>
</evidence>
<dbReference type="SUPFAM" id="SSF46785">
    <property type="entry name" value="Winged helix' DNA-binding domain"/>
    <property type="match status" value="1"/>
</dbReference>
<evidence type="ECO:0000313" key="2">
    <source>
        <dbReference type="EMBL" id="SFP71426.1"/>
    </source>
</evidence>
<organism evidence="2 3">
    <name type="scientific">Butyrivibrio proteoclasticus</name>
    <dbReference type="NCBI Taxonomy" id="43305"/>
    <lineage>
        <taxon>Bacteria</taxon>
        <taxon>Bacillati</taxon>
        <taxon>Bacillota</taxon>
        <taxon>Clostridia</taxon>
        <taxon>Lachnospirales</taxon>
        <taxon>Lachnospiraceae</taxon>
        <taxon>Butyrivibrio</taxon>
    </lineage>
</organism>
<dbReference type="Proteomes" id="UP000182624">
    <property type="component" value="Unassembled WGS sequence"/>
</dbReference>
<name>A0A1I5SM87_9FIRM</name>
<accession>A0A1I5SM87</accession>
<protein>
    <submittedName>
        <fullName evidence="2">Uncharacterized protein</fullName>
    </submittedName>
</protein>
<sequence>MDNENKNRLNDTDEISINEDDKKRKILKIAAFTAFVAAAYCVWRMYKVGKSTELETTMLPEIELPKISNDVLPLIGNKTGETLTAERLGRKIGVSSREVNKRLIEKGLAMRYPNGGLYPTEAGKELCAFIDKETRYGYCFTGIEWDKCVADILFTPKEVENAARKAEEIKRLVQELPA</sequence>
<dbReference type="RefSeq" id="WP_074885615.1">
    <property type="nucleotide sequence ID" value="NZ_FOXO01000006.1"/>
</dbReference>
<feature type="transmembrane region" description="Helical" evidence="1">
    <location>
        <begin position="26"/>
        <end position="46"/>
    </location>
</feature>
<reference evidence="3" key="1">
    <citation type="submission" date="2016-10" db="EMBL/GenBank/DDBJ databases">
        <authorList>
            <person name="Varghese N."/>
            <person name="Submissions S."/>
        </authorList>
    </citation>
    <scope>NUCLEOTIDE SEQUENCE [LARGE SCALE GENOMIC DNA]</scope>
    <source>
        <strain evidence="3">P18</strain>
    </source>
</reference>
<keyword evidence="1" id="KW-0472">Membrane</keyword>
<proteinExistence type="predicted"/>
<keyword evidence="3" id="KW-1185">Reference proteome</keyword>
<keyword evidence="1" id="KW-1133">Transmembrane helix</keyword>